<dbReference type="SUPFAM" id="SSF89360">
    <property type="entry name" value="HesB-like domain"/>
    <property type="match status" value="1"/>
</dbReference>
<evidence type="ECO:0000259" key="1">
    <source>
        <dbReference type="Pfam" id="PF01521"/>
    </source>
</evidence>
<dbReference type="RefSeq" id="WP_157294541.1">
    <property type="nucleotide sequence ID" value="NZ_JBHTCT010000007.1"/>
</dbReference>
<reference evidence="3" key="1">
    <citation type="journal article" date="2019" name="Int. J. Syst. Evol. Microbiol.">
        <title>The Global Catalogue of Microorganisms (GCM) 10K type strain sequencing project: providing services to taxonomists for standard genome sequencing and annotation.</title>
        <authorList>
            <consortium name="The Broad Institute Genomics Platform"/>
            <consortium name="The Broad Institute Genome Sequencing Center for Infectious Disease"/>
            <person name="Wu L."/>
            <person name="Ma J."/>
        </authorList>
    </citation>
    <scope>NUCLEOTIDE SEQUENCE [LARGE SCALE GENOMIC DNA]</scope>
    <source>
        <strain evidence="3">JCM 4738</strain>
    </source>
</reference>
<dbReference type="InterPro" id="IPR035903">
    <property type="entry name" value="HesB-like_dom_sf"/>
</dbReference>
<dbReference type="Proteomes" id="UP001596483">
    <property type="component" value="Unassembled WGS sequence"/>
</dbReference>
<name>A0ABW2NAD6_9BACL</name>
<proteinExistence type="predicted"/>
<dbReference type="InterPro" id="IPR000361">
    <property type="entry name" value="ATAP_core_dom"/>
</dbReference>
<organism evidence="2 3">
    <name type="scientific">Bhargavaea changchunensis</name>
    <dbReference type="NCBI Taxonomy" id="2134037"/>
    <lineage>
        <taxon>Bacteria</taxon>
        <taxon>Bacillati</taxon>
        <taxon>Bacillota</taxon>
        <taxon>Bacilli</taxon>
        <taxon>Bacillales</taxon>
        <taxon>Caryophanaceae</taxon>
        <taxon>Bhargavaea</taxon>
    </lineage>
</organism>
<keyword evidence="3" id="KW-1185">Reference proteome</keyword>
<protein>
    <submittedName>
        <fullName evidence="2">Iron-sulfur cluster biosynthesis family protein</fullName>
    </submittedName>
</protein>
<dbReference type="Gene3D" id="2.60.300.12">
    <property type="entry name" value="HesB-like domain"/>
    <property type="match status" value="1"/>
</dbReference>
<dbReference type="Pfam" id="PF01521">
    <property type="entry name" value="Fe-S_biosyn"/>
    <property type="match status" value="1"/>
</dbReference>
<comment type="caution">
    <text evidence="2">The sequence shown here is derived from an EMBL/GenBank/DDBJ whole genome shotgun (WGS) entry which is preliminary data.</text>
</comment>
<accession>A0ABW2NAD6</accession>
<evidence type="ECO:0000313" key="3">
    <source>
        <dbReference type="Proteomes" id="UP001596483"/>
    </source>
</evidence>
<dbReference type="EMBL" id="JBHTCT010000007">
    <property type="protein sequence ID" value="MFC7364267.1"/>
    <property type="molecule type" value="Genomic_DNA"/>
</dbReference>
<gene>
    <name evidence="2" type="ORF">ACFQQH_03710</name>
</gene>
<evidence type="ECO:0000313" key="2">
    <source>
        <dbReference type="EMBL" id="MFC7364267.1"/>
    </source>
</evidence>
<sequence>MFAVSDAAKEELANRLQPGGPLFVRLRMRDSCLLSLKLTLVESPQPGDREFVVAGFRFLLDERELHYFKGKTLDYIPDRTGFRQFEVKRPA</sequence>
<feature type="domain" description="Core" evidence="1">
    <location>
        <begin position="3"/>
        <end position="82"/>
    </location>
</feature>